<keyword evidence="2" id="KW-1185">Reference proteome</keyword>
<dbReference type="Gene3D" id="1.10.4080.10">
    <property type="entry name" value="ADP-ribosylation/Crystallin J1"/>
    <property type="match status" value="1"/>
</dbReference>
<dbReference type="InterPro" id="IPR036705">
    <property type="entry name" value="Ribosyl_crysJ1_sf"/>
</dbReference>
<organism evidence="1 2">
    <name type="scientific">Amycolatopsis rhizosphaerae</name>
    <dbReference type="NCBI Taxonomy" id="2053003"/>
    <lineage>
        <taxon>Bacteria</taxon>
        <taxon>Bacillati</taxon>
        <taxon>Actinomycetota</taxon>
        <taxon>Actinomycetes</taxon>
        <taxon>Pseudonocardiales</taxon>
        <taxon>Pseudonocardiaceae</taxon>
        <taxon>Amycolatopsis</taxon>
    </lineage>
</organism>
<reference evidence="1 2" key="2">
    <citation type="submission" date="2019-08" db="EMBL/GenBank/DDBJ databases">
        <title>Amycolatopsis acidicola sp. nov., isolated from peat swamp forest soil.</title>
        <authorList>
            <person name="Srisuk N."/>
        </authorList>
    </citation>
    <scope>NUCLEOTIDE SEQUENCE [LARGE SCALE GENOMIC DNA]</scope>
    <source>
        <strain evidence="1 2">TBRC 6029</strain>
    </source>
</reference>
<keyword evidence="1" id="KW-0378">Hydrolase</keyword>
<sequence length="426" mass="46481">PEIAPTEVLLPEYEPGLLEYLRQLAAEYEILPDRPDFLHKHLINVAGRARGNGRAFTPGELRQYSRAFALRFHTLRGQREGKPVVWPEDLRANGLIERYDAEGRVRPVPWRFGKAAEERDSALPARRVVGAYVGFALGEALGLVAETGRCPDESPLHWGGLTRQLLALSESVIRAFPEEAEPEVVPNSLPVSDGESSWWSIAAGETPPPPAEFATLLTAALPAAAAGNGRLSSGDAFPLAVARELTGSGAGSEVNDSVTVLVKVLFQQLSRHEGYDWPSRVRVGELTRHEQPAISTLATRLLELRNDRTADDEEQLETLGDGRSPLSVLSRALLAAVKRDYDPYTALAVAVNHSGNRPLTGALTGALAGARHGVAGLPEPWVRQLGRLGVVENMAEDIYLGFARQGIWREGASEREEWRKRYPPAS</sequence>
<evidence type="ECO:0000313" key="1">
    <source>
        <dbReference type="EMBL" id="TVT56820.1"/>
    </source>
</evidence>
<dbReference type="GO" id="GO:0016787">
    <property type="term" value="F:hydrolase activity"/>
    <property type="evidence" value="ECO:0007669"/>
    <property type="project" value="UniProtKB-KW"/>
</dbReference>
<feature type="non-terminal residue" evidence="1">
    <location>
        <position position="1"/>
    </location>
</feature>
<gene>
    <name evidence="1" type="ORF">FNH05_07795</name>
</gene>
<evidence type="ECO:0000313" key="2">
    <source>
        <dbReference type="Proteomes" id="UP000320011"/>
    </source>
</evidence>
<dbReference type="SUPFAM" id="SSF101478">
    <property type="entry name" value="ADP-ribosylglycohydrolase"/>
    <property type="match status" value="1"/>
</dbReference>
<reference evidence="1 2" key="1">
    <citation type="submission" date="2019-07" db="EMBL/GenBank/DDBJ databases">
        <authorList>
            <person name="Duangmal K."/>
            <person name="Teo W.F.A."/>
        </authorList>
    </citation>
    <scope>NUCLEOTIDE SEQUENCE [LARGE SCALE GENOMIC DNA]</scope>
    <source>
        <strain evidence="1 2">TBRC 6029</strain>
    </source>
</reference>
<accession>A0A558D712</accession>
<protein>
    <submittedName>
        <fullName evidence="1">ADP-ribosylglycohydrolase family protein</fullName>
    </submittedName>
</protein>
<dbReference type="InterPro" id="IPR005502">
    <property type="entry name" value="Ribosyl_crysJ1"/>
</dbReference>
<dbReference type="Proteomes" id="UP000320011">
    <property type="component" value="Unassembled WGS sequence"/>
</dbReference>
<dbReference type="Pfam" id="PF03747">
    <property type="entry name" value="ADP_ribosyl_GH"/>
    <property type="match status" value="1"/>
</dbReference>
<name>A0A558D712_9PSEU</name>
<proteinExistence type="predicted"/>
<comment type="caution">
    <text evidence="1">The sequence shown here is derived from an EMBL/GenBank/DDBJ whole genome shotgun (WGS) entry which is preliminary data.</text>
</comment>
<dbReference type="AlphaFoldDB" id="A0A558D712"/>
<dbReference type="EMBL" id="VJWX01000048">
    <property type="protein sequence ID" value="TVT56820.1"/>
    <property type="molecule type" value="Genomic_DNA"/>
</dbReference>
<dbReference type="RefSeq" id="WP_186382433.1">
    <property type="nucleotide sequence ID" value="NZ_VJWX01000048.1"/>
</dbReference>